<comment type="caution">
    <text evidence="2">The sequence shown here is derived from an EMBL/GenBank/DDBJ whole genome shotgun (WGS) entry which is preliminary data.</text>
</comment>
<protein>
    <submittedName>
        <fullName evidence="2">Uncharacterized protein</fullName>
    </submittedName>
</protein>
<evidence type="ECO:0000256" key="1">
    <source>
        <dbReference type="SAM" id="MobiDB-lite"/>
    </source>
</evidence>
<sequence length="148" mass="16735">MVRLISPGALSFAELTPLPLPPTVRQSPECNSTTHVSEATPHPWHSRRRTPRRILHAQPGFHRHNRSPPVRRRIQTGFWGRERLRCLVWSAEVKGFIYASFAKGMPPLNGRRCTTQLPSTPAFAPPVMEIGIFNINSDIACFDYAPEN</sequence>
<feature type="compositionally biased region" description="Polar residues" evidence="1">
    <location>
        <begin position="24"/>
        <end position="37"/>
    </location>
</feature>
<evidence type="ECO:0000313" key="3">
    <source>
        <dbReference type="Proteomes" id="UP000315295"/>
    </source>
</evidence>
<keyword evidence="3" id="KW-1185">Reference proteome</keyword>
<dbReference type="Proteomes" id="UP000315295">
    <property type="component" value="Unassembled WGS sequence"/>
</dbReference>
<dbReference type="EMBL" id="VIEB01000278">
    <property type="protein sequence ID" value="TQD97149.1"/>
    <property type="molecule type" value="Genomic_DNA"/>
</dbReference>
<reference evidence="2 3" key="1">
    <citation type="journal article" date="2019" name="G3 (Bethesda)">
        <title>Sequencing of a Wild Apple (Malus baccata) Genome Unravels the Differences Between Cultivated and Wild Apple Species Regarding Disease Resistance and Cold Tolerance.</title>
        <authorList>
            <person name="Chen X."/>
        </authorList>
    </citation>
    <scope>NUCLEOTIDE SEQUENCE [LARGE SCALE GENOMIC DNA]</scope>
    <source>
        <strain evidence="3">cv. Shandingzi</strain>
        <tissue evidence="2">Leaves</tissue>
    </source>
</reference>
<organism evidence="2 3">
    <name type="scientific">Malus baccata</name>
    <name type="common">Siberian crab apple</name>
    <name type="synonym">Pyrus baccata</name>
    <dbReference type="NCBI Taxonomy" id="106549"/>
    <lineage>
        <taxon>Eukaryota</taxon>
        <taxon>Viridiplantae</taxon>
        <taxon>Streptophyta</taxon>
        <taxon>Embryophyta</taxon>
        <taxon>Tracheophyta</taxon>
        <taxon>Spermatophyta</taxon>
        <taxon>Magnoliopsida</taxon>
        <taxon>eudicotyledons</taxon>
        <taxon>Gunneridae</taxon>
        <taxon>Pentapetalae</taxon>
        <taxon>rosids</taxon>
        <taxon>fabids</taxon>
        <taxon>Rosales</taxon>
        <taxon>Rosaceae</taxon>
        <taxon>Amygdaloideae</taxon>
        <taxon>Maleae</taxon>
        <taxon>Malus</taxon>
    </lineage>
</organism>
<gene>
    <name evidence="2" type="ORF">C1H46_017238</name>
</gene>
<accession>A0A540MFF8</accession>
<feature type="region of interest" description="Disordered" evidence="1">
    <location>
        <begin position="23"/>
        <end position="48"/>
    </location>
</feature>
<evidence type="ECO:0000313" key="2">
    <source>
        <dbReference type="EMBL" id="TQD97149.1"/>
    </source>
</evidence>
<name>A0A540MFF8_MALBA</name>
<proteinExistence type="predicted"/>
<dbReference type="AlphaFoldDB" id="A0A540MFF8"/>